<feature type="domain" description="Glycosyl hydrolase family 98 putative carbohydrate-binding module" evidence="3">
    <location>
        <begin position="34"/>
        <end position="179"/>
    </location>
</feature>
<feature type="domain" description="Glycosyl hydrolase family 98 putative carbohydrate-binding module" evidence="3">
    <location>
        <begin position="194"/>
        <end position="340"/>
    </location>
</feature>
<evidence type="ECO:0000256" key="2">
    <source>
        <dbReference type="SAM" id="SignalP"/>
    </source>
</evidence>
<dbReference type="InterPro" id="IPR005152">
    <property type="entry name" value="Lipase_secreted"/>
</dbReference>
<evidence type="ECO:0000259" key="3">
    <source>
        <dbReference type="SMART" id="SM00776"/>
    </source>
</evidence>
<keyword evidence="2" id="KW-0732">Signal</keyword>
<dbReference type="InterPro" id="IPR008979">
    <property type="entry name" value="Galactose-bd-like_sf"/>
</dbReference>
<dbReference type="Pfam" id="PF08305">
    <property type="entry name" value="NPCBM"/>
    <property type="match status" value="2"/>
</dbReference>
<name>A0A6G7YH42_9ACTN</name>
<evidence type="ECO:0000313" key="4">
    <source>
        <dbReference type="EMBL" id="QIK76090.1"/>
    </source>
</evidence>
<dbReference type="EMBL" id="CP049866">
    <property type="protein sequence ID" value="QIK76090.1"/>
    <property type="molecule type" value="Genomic_DNA"/>
</dbReference>
<evidence type="ECO:0000313" key="5">
    <source>
        <dbReference type="Proteomes" id="UP000502035"/>
    </source>
</evidence>
<dbReference type="GO" id="GO:0004806">
    <property type="term" value="F:triacylglycerol lipase activity"/>
    <property type="evidence" value="ECO:0007669"/>
    <property type="project" value="InterPro"/>
</dbReference>
<dbReference type="InterPro" id="IPR038637">
    <property type="entry name" value="NPCBM_sf"/>
</dbReference>
<dbReference type="Gene3D" id="1.10.260.130">
    <property type="match status" value="1"/>
</dbReference>
<evidence type="ECO:0000256" key="1">
    <source>
        <dbReference type="SAM" id="MobiDB-lite"/>
    </source>
</evidence>
<dbReference type="SMART" id="SM00776">
    <property type="entry name" value="NPCBM"/>
    <property type="match status" value="2"/>
</dbReference>
<dbReference type="AlphaFoldDB" id="A0A6G7YH42"/>
<dbReference type="PANTHER" id="PTHR34853:SF1">
    <property type="entry name" value="LIPASE 5"/>
    <property type="match status" value="1"/>
</dbReference>
<feature type="region of interest" description="Disordered" evidence="1">
    <location>
        <begin position="50"/>
        <end position="70"/>
    </location>
</feature>
<feature type="signal peptide" evidence="2">
    <location>
        <begin position="1"/>
        <end position="23"/>
    </location>
</feature>
<protein>
    <submittedName>
        <fullName evidence="4">Alpha/beta fold hydrolase</fullName>
    </submittedName>
</protein>
<dbReference type="Pfam" id="PF03583">
    <property type="entry name" value="LIP"/>
    <property type="match status" value="1"/>
</dbReference>
<keyword evidence="4" id="KW-0378">Hydrolase</keyword>
<dbReference type="RefSeq" id="WP_166319179.1">
    <property type="nucleotide sequence ID" value="NZ_CP049866.1"/>
</dbReference>
<reference evidence="4 5" key="1">
    <citation type="submission" date="2020-03" db="EMBL/GenBank/DDBJ databases">
        <title>Nocardioides sp. nov., isolated from fish.</title>
        <authorList>
            <person name="Hyun D.-W."/>
            <person name="Bae J.-W."/>
        </authorList>
    </citation>
    <scope>NUCLEOTIDE SEQUENCE [LARGE SCALE GENOMIC DNA]</scope>
    <source>
        <strain evidence="4 5">HDW12A</strain>
    </source>
</reference>
<feature type="compositionally biased region" description="Basic and acidic residues" evidence="1">
    <location>
        <begin position="55"/>
        <end position="67"/>
    </location>
</feature>
<dbReference type="Gene3D" id="3.40.50.1820">
    <property type="entry name" value="alpha/beta hydrolase"/>
    <property type="match status" value="1"/>
</dbReference>
<dbReference type="Gene3D" id="2.60.120.1060">
    <property type="entry name" value="NPCBM/NEW2 domain"/>
    <property type="match status" value="2"/>
</dbReference>
<dbReference type="InterPro" id="IPR029058">
    <property type="entry name" value="AB_hydrolase_fold"/>
</dbReference>
<dbReference type="KEGG" id="npi:G7071_12280"/>
<dbReference type="InterPro" id="IPR013222">
    <property type="entry name" value="Glyco_hyd_98_carb-bd"/>
</dbReference>
<dbReference type="Proteomes" id="UP000502035">
    <property type="component" value="Chromosome"/>
</dbReference>
<dbReference type="GO" id="GO:0016042">
    <property type="term" value="P:lipid catabolic process"/>
    <property type="evidence" value="ECO:0007669"/>
    <property type="project" value="InterPro"/>
</dbReference>
<dbReference type="SUPFAM" id="SSF49785">
    <property type="entry name" value="Galactose-binding domain-like"/>
    <property type="match status" value="2"/>
</dbReference>
<dbReference type="SUPFAM" id="SSF53474">
    <property type="entry name" value="alpha/beta-Hydrolases"/>
    <property type="match status" value="1"/>
</dbReference>
<dbReference type="PANTHER" id="PTHR34853">
    <property type="match status" value="1"/>
</dbReference>
<accession>A0A6G7YH42</accession>
<gene>
    <name evidence="4" type="ORF">G7071_12280</name>
</gene>
<feature type="chain" id="PRO_5039695871" evidence="2">
    <location>
        <begin position="24"/>
        <end position="723"/>
    </location>
</feature>
<proteinExistence type="predicted"/>
<keyword evidence="5" id="KW-1185">Reference proteome</keyword>
<sequence length="723" mass="74470">MRITLRATALGTLTLTFMGSAMAVLQSPASAATLSGEVWASDLPFVSQTNGWGPAERDESNGEKAAGDGRTLWLDGKSHDKGLGVHADSAIRFDVGGDCEFFQSEVGIDDEVGNSGSVVFSVVADGVQVVQTRTLTGSMDPVTIYAGIDGAQTVDLLVSQAEGGDIDDHADWASAKFRCSGDGTAPASTRPEAPATSVFASDWPFLGTPANGWGPVERDTANGEQAAGDGPRLKLNGVSYDKGLGVHAGSFVSYHLGGQCSSFTARVGVDDSKGALGSVRFRVFADGVEVADTGKMFNSTATKTISATTAGAQRLDLLVDNGGDGSNNDHGDWADARLVCGDGGVGDAFYTPPASLPAGMGKIVRAEPSQFWVTPLKVVPVDATVTRLMYTSSDRNDDQIAVTGQVVVPNKLWSGAGPRPVVAYAVGTQGLGDTCAPSRLSDGGGLEYENFFIAGLLAKGYSVVATDYQGLGTPGLHTFMSREVQARAVLDSVRAAANVQGSGISASTPVAMMGYSQGGGAAAAAAELAPTYAPELNVVGVAAGGVPGDLLATADHLDGSMVVGFMAYAVLGVGEGTYGMDLDPYLNAKGQELFAKVREECVIETVLGHAFTQTSTLTVDGVSVPQMLRRPEFATLLEEQLIGNGRKPSVPALVYHSTTDDAIPFGAGLGTAQRWCEQGAAVSFVKGYVPGHVGGAFGFYPEALKFIEARLGGAPVATSCSTI</sequence>
<organism evidence="4 5">
    <name type="scientific">Nocardioides piscis</name>
    <dbReference type="NCBI Taxonomy" id="2714938"/>
    <lineage>
        <taxon>Bacteria</taxon>
        <taxon>Bacillati</taxon>
        <taxon>Actinomycetota</taxon>
        <taxon>Actinomycetes</taxon>
        <taxon>Propionibacteriales</taxon>
        <taxon>Nocardioidaceae</taxon>
        <taxon>Nocardioides</taxon>
    </lineage>
</organism>